<reference evidence="2 3" key="1">
    <citation type="journal article" date="2011" name="Science">
        <title>The ecoresponsive genome of Daphnia pulex.</title>
        <authorList>
            <person name="Colbourne J.K."/>
            <person name="Pfrender M.E."/>
            <person name="Gilbert D."/>
            <person name="Thomas W.K."/>
            <person name="Tucker A."/>
            <person name="Oakley T.H."/>
            <person name="Tokishita S."/>
            <person name="Aerts A."/>
            <person name="Arnold G.J."/>
            <person name="Basu M.K."/>
            <person name="Bauer D.J."/>
            <person name="Caceres C.E."/>
            <person name="Carmel L."/>
            <person name="Casola C."/>
            <person name="Choi J.H."/>
            <person name="Detter J.C."/>
            <person name="Dong Q."/>
            <person name="Dusheyko S."/>
            <person name="Eads B.D."/>
            <person name="Frohlich T."/>
            <person name="Geiler-Samerotte K.A."/>
            <person name="Gerlach D."/>
            <person name="Hatcher P."/>
            <person name="Jogdeo S."/>
            <person name="Krijgsveld J."/>
            <person name="Kriventseva E.V."/>
            <person name="Kultz D."/>
            <person name="Laforsch C."/>
            <person name="Lindquist E."/>
            <person name="Lopez J."/>
            <person name="Manak J.R."/>
            <person name="Muller J."/>
            <person name="Pangilinan J."/>
            <person name="Patwardhan R.P."/>
            <person name="Pitluck S."/>
            <person name="Pritham E.J."/>
            <person name="Rechtsteiner A."/>
            <person name="Rho M."/>
            <person name="Rogozin I.B."/>
            <person name="Sakarya O."/>
            <person name="Salamov A."/>
            <person name="Schaack S."/>
            <person name="Shapiro H."/>
            <person name="Shiga Y."/>
            <person name="Skalitzky C."/>
            <person name="Smith Z."/>
            <person name="Souvorov A."/>
            <person name="Sung W."/>
            <person name="Tang Z."/>
            <person name="Tsuchiya D."/>
            <person name="Tu H."/>
            <person name="Vos H."/>
            <person name="Wang M."/>
            <person name="Wolf Y.I."/>
            <person name="Yamagata H."/>
            <person name="Yamada T."/>
            <person name="Ye Y."/>
            <person name="Shaw J.R."/>
            <person name="Andrews J."/>
            <person name="Crease T.J."/>
            <person name="Tang H."/>
            <person name="Lucas S.M."/>
            <person name="Robertson H.M."/>
            <person name="Bork P."/>
            <person name="Koonin E.V."/>
            <person name="Zdobnov E.M."/>
            <person name="Grigoriev I.V."/>
            <person name="Lynch M."/>
            <person name="Boore J.L."/>
        </authorList>
    </citation>
    <scope>NUCLEOTIDE SEQUENCE [LARGE SCALE GENOMIC DNA]</scope>
</reference>
<keyword evidence="1" id="KW-0732">Signal</keyword>
<dbReference type="Proteomes" id="UP000000305">
    <property type="component" value="Unassembled WGS sequence"/>
</dbReference>
<dbReference type="KEGG" id="dpx:DAPPUDRAFT_307798"/>
<feature type="signal peptide" evidence="1">
    <location>
        <begin position="1"/>
        <end position="20"/>
    </location>
</feature>
<dbReference type="HOGENOM" id="CLU_2576280_0_0_1"/>
<organism evidence="2 3">
    <name type="scientific">Daphnia pulex</name>
    <name type="common">Water flea</name>
    <dbReference type="NCBI Taxonomy" id="6669"/>
    <lineage>
        <taxon>Eukaryota</taxon>
        <taxon>Metazoa</taxon>
        <taxon>Ecdysozoa</taxon>
        <taxon>Arthropoda</taxon>
        <taxon>Crustacea</taxon>
        <taxon>Branchiopoda</taxon>
        <taxon>Diplostraca</taxon>
        <taxon>Cladocera</taxon>
        <taxon>Anomopoda</taxon>
        <taxon>Daphniidae</taxon>
        <taxon>Daphnia</taxon>
    </lineage>
</organism>
<keyword evidence="3" id="KW-1185">Reference proteome</keyword>
<dbReference type="InParanoid" id="E9G188"/>
<proteinExistence type="predicted"/>
<dbReference type="AlphaFoldDB" id="E9G188"/>
<gene>
    <name evidence="2" type="ORF">DAPPUDRAFT_307798</name>
</gene>
<dbReference type="EMBL" id="GL732529">
    <property type="protein sequence ID" value="EFX86627.1"/>
    <property type="molecule type" value="Genomic_DNA"/>
</dbReference>
<evidence type="ECO:0000313" key="3">
    <source>
        <dbReference type="Proteomes" id="UP000000305"/>
    </source>
</evidence>
<name>E9G188_DAPPU</name>
<evidence type="ECO:0000313" key="2">
    <source>
        <dbReference type="EMBL" id="EFX86627.1"/>
    </source>
</evidence>
<sequence>MDSTFLVAFFFWLGWAGWDGCPLSLYRTHYYSVGMKRRRMHRSPPPSNCCESPLAHLFSRQERSAELVLYSLRTSLSSLKI</sequence>
<protein>
    <recommendedName>
        <fullName evidence="4">Secreted protein</fullName>
    </recommendedName>
</protein>
<evidence type="ECO:0008006" key="4">
    <source>
        <dbReference type="Google" id="ProtNLM"/>
    </source>
</evidence>
<evidence type="ECO:0000256" key="1">
    <source>
        <dbReference type="SAM" id="SignalP"/>
    </source>
</evidence>
<accession>E9G188</accession>
<feature type="chain" id="PRO_5003240514" description="Secreted protein" evidence="1">
    <location>
        <begin position="21"/>
        <end position="81"/>
    </location>
</feature>